<dbReference type="SMART" id="SM00829">
    <property type="entry name" value="PKS_ER"/>
    <property type="match status" value="1"/>
</dbReference>
<dbReference type="GO" id="GO:0035925">
    <property type="term" value="F:mRNA 3'-UTR AU-rich region binding"/>
    <property type="evidence" value="ECO:0007669"/>
    <property type="project" value="TreeGrafter"/>
</dbReference>
<dbReference type="InterPro" id="IPR002364">
    <property type="entry name" value="Quin_OxRdtase/zeta-crystal_CS"/>
</dbReference>
<dbReference type="InterPro" id="IPR020843">
    <property type="entry name" value="ER"/>
</dbReference>
<gene>
    <name evidence="4" type="ORF">EV686_10225</name>
</gene>
<dbReference type="CDD" id="cd05286">
    <property type="entry name" value="QOR2"/>
    <property type="match status" value="1"/>
</dbReference>
<evidence type="ECO:0000259" key="3">
    <source>
        <dbReference type="SMART" id="SM00829"/>
    </source>
</evidence>
<dbReference type="GO" id="GO:0070402">
    <property type="term" value="F:NADPH binding"/>
    <property type="evidence" value="ECO:0007669"/>
    <property type="project" value="TreeGrafter"/>
</dbReference>
<evidence type="ECO:0000313" key="4">
    <source>
        <dbReference type="EMBL" id="TCV01317.1"/>
    </source>
</evidence>
<sequence>MGTQVKAIQIKQHGGPEVLELVEVTVPAPQENEVTIRQKALGLNFIDTYFRTGLYKHDLPHGLGFEGAGIVEAVGSGVKHLKVGDRVAYGQSPIGAYAEARNMPVNQLVKLPKQISFEEAAGAMLKGLTAQYLLRQTYRLQGGETILFHAAAGGVGLIACQWAKALGVKLIGTVSSPEKAALAKAHGAWETIDYTREDVAARVLELTNGAKVPVVYDGVGKSTWLASLDSLQPRGLMVSFGNASGPVEGVNLGILAAKGSLYVTRPTLAAHVNTREKLQAAADELFDMIKKKKIRINIGQRYRLEDVAQAHIDLESRKTTGATILTLD</sequence>
<dbReference type="InterPro" id="IPR036291">
    <property type="entry name" value="NAD(P)-bd_dom_sf"/>
</dbReference>
<proteinExistence type="predicted"/>
<dbReference type="GO" id="GO:0008270">
    <property type="term" value="F:zinc ion binding"/>
    <property type="evidence" value="ECO:0007669"/>
    <property type="project" value="InterPro"/>
</dbReference>
<keyword evidence="5" id="KW-1185">Reference proteome</keyword>
<name>A0A4R3V848_9BURK</name>
<dbReference type="Pfam" id="PF00107">
    <property type="entry name" value="ADH_zinc_N"/>
    <property type="match status" value="1"/>
</dbReference>
<dbReference type="InterPro" id="IPR013149">
    <property type="entry name" value="ADH-like_C"/>
</dbReference>
<dbReference type="PANTHER" id="PTHR48106">
    <property type="entry name" value="QUINONE OXIDOREDUCTASE PIG3-RELATED"/>
    <property type="match status" value="1"/>
</dbReference>
<dbReference type="SUPFAM" id="SSF50129">
    <property type="entry name" value="GroES-like"/>
    <property type="match status" value="1"/>
</dbReference>
<comment type="caution">
    <text evidence="4">The sequence shown here is derived from an EMBL/GenBank/DDBJ whole genome shotgun (WGS) entry which is preliminary data.</text>
</comment>
<keyword evidence="2" id="KW-0560">Oxidoreductase</keyword>
<dbReference type="Gene3D" id="3.90.180.10">
    <property type="entry name" value="Medium-chain alcohol dehydrogenases, catalytic domain"/>
    <property type="match status" value="1"/>
</dbReference>
<dbReference type="EMBL" id="SMBX01000002">
    <property type="protein sequence ID" value="TCV01317.1"/>
    <property type="molecule type" value="Genomic_DNA"/>
</dbReference>
<dbReference type="FunFam" id="3.40.50.720:FF:000053">
    <property type="entry name" value="Quinone oxidoreductase 1"/>
    <property type="match status" value="1"/>
</dbReference>
<organism evidence="4 5">
    <name type="scientific">Paracandidimonas soli</name>
    <dbReference type="NCBI Taxonomy" id="1917182"/>
    <lineage>
        <taxon>Bacteria</taxon>
        <taxon>Pseudomonadati</taxon>
        <taxon>Pseudomonadota</taxon>
        <taxon>Betaproteobacteria</taxon>
        <taxon>Burkholderiales</taxon>
        <taxon>Alcaligenaceae</taxon>
        <taxon>Paracandidimonas</taxon>
    </lineage>
</organism>
<dbReference type="GO" id="GO:0005829">
    <property type="term" value="C:cytosol"/>
    <property type="evidence" value="ECO:0007669"/>
    <property type="project" value="TreeGrafter"/>
</dbReference>
<dbReference type="InterPro" id="IPR047618">
    <property type="entry name" value="QOR-like"/>
</dbReference>
<dbReference type="Gene3D" id="3.40.50.720">
    <property type="entry name" value="NAD(P)-binding Rossmann-like Domain"/>
    <property type="match status" value="1"/>
</dbReference>
<dbReference type="PROSITE" id="PS01162">
    <property type="entry name" value="QOR_ZETA_CRYSTAL"/>
    <property type="match status" value="1"/>
</dbReference>
<dbReference type="NCBIfam" id="NF008024">
    <property type="entry name" value="PRK10754.1"/>
    <property type="match status" value="1"/>
</dbReference>
<dbReference type="AlphaFoldDB" id="A0A4R3V848"/>
<feature type="domain" description="Enoyl reductase (ER)" evidence="3">
    <location>
        <begin position="14"/>
        <end position="325"/>
    </location>
</feature>
<dbReference type="InterPro" id="IPR013154">
    <property type="entry name" value="ADH-like_N"/>
</dbReference>
<dbReference type="SUPFAM" id="SSF51735">
    <property type="entry name" value="NAD(P)-binding Rossmann-fold domains"/>
    <property type="match status" value="1"/>
</dbReference>
<evidence type="ECO:0000256" key="2">
    <source>
        <dbReference type="ARBA" id="ARBA00023002"/>
    </source>
</evidence>
<protein>
    <submittedName>
        <fullName evidence="4">NADPH2:quinone reductase</fullName>
    </submittedName>
</protein>
<reference evidence="4 5" key="1">
    <citation type="submission" date="2019-03" db="EMBL/GenBank/DDBJ databases">
        <title>Genomic Encyclopedia of Type Strains, Phase IV (KMG-IV): sequencing the most valuable type-strain genomes for metagenomic binning, comparative biology and taxonomic classification.</title>
        <authorList>
            <person name="Goeker M."/>
        </authorList>
    </citation>
    <scope>NUCLEOTIDE SEQUENCE [LARGE SCALE GENOMIC DNA]</scope>
    <source>
        <strain evidence="4 5">DSM 100048</strain>
    </source>
</reference>
<dbReference type="RefSeq" id="WP_132473747.1">
    <property type="nucleotide sequence ID" value="NZ_JBHRVM010000001.1"/>
</dbReference>
<evidence type="ECO:0000256" key="1">
    <source>
        <dbReference type="ARBA" id="ARBA00022857"/>
    </source>
</evidence>
<dbReference type="Proteomes" id="UP000294692">
    <property type="component" value="Unassembled WGS sequence"/>
</dbReference>
<keyword evidence="1" id="KW-0521">NADP</keyword>
<dbReference type="Pfam" id="PF08240">
    <property type="entry name" value="ADH_N"/>
    <property type="match status" value="1"/>
</dbReference>
<dbReference type="PANTHER" id="PTHR48106:SF13">
    <property type="entry name" value="QUINONE OXIDOREDUCTASE-RELATED"/>
    <property type="match status" value="1"/>
</dbReference>
<dbReference type="InterPro" id="IPR011032">
    <property type="entry name" value="GroES-like_sf"/>
</dbReference>
<dbReference type="GO" id="GO:0003960">
    <property type="term" value="F:quinone reductase (NADPH) activity"/>
    <property type="evidence" value="ECO:0007669"/>
    <property type="project" value="InterPro"/>
</dbReference>
<dbReference type="OrthoDB" id="9805883at2"/>
<accession>A0A4R3V848</accession>
<evidence type="ECO:0000313" key="5">
    <source>
        <dbReference type="Proteomes" id="UP000294692"/>
    </source>
</evidence>